<dbReference type="PRINTS" id="PR00081">
    <property type="entry name" value="GDHRDH"/>
</dbReference>
<dbReference type="AlphaFoldDB" id="A0A8S0VXZ3"/>
<name>A0A8S0VXZ3_CYCAE</name>
<evidence type="ECO:0000256" key="1">
    <source>
        <dbReference type="ARBA" id="ARBA00006484"/>
    </source>
</evidence>
<dbReference type="Gene3D" id="3.40.50.720">
    <property type="entry name" value="NAD(P)-binding Rossmann-like Domain"/>
    <property type="match status" value="1"/>
</dbReference>
<dbReference type="GO" id="GO:0016491">
    <property type="term" value="F:oxidoreductase activity"/>
    <property type="evidence" value="ECO:0007669"/>
    <property type="project" value="UniProtKB-KW"/>
</dbReference>
<comment type="function">
    <text evidence="4">Putative oxidoreductase.</text>
</comment>
<protein>
    <recommendedName>
        <fullName evidence="8">NAD(P)-binding protein</fullName>
    </recommendedName>
</protein>
<evidence type="ECO:0000313" key="7">
    <source>
        <dbReference type="Proteomes" id="UP000467700"/>
    </source>
</evidence>
<accession>A0A8S0VXZ3</accession>
<sequence>MAVELPAFIRDVLMHPRGTAAVAILPLLFMVYRILKKPRRPLKVPKSSERVLILGASSGIGRAVARQYAERGAKVCVTGRREALIEEVGAECRNVRESSQKNDVLAVVGDFSNVEDMVRLRSLIEAEWKGLDTLVVAAGVSALQPLMGVAGVGPQPGSSNLPQATQEDIQRTVDVAAAATRGNFVGPLIAAVTFVPLLTNTSKSPSILLVNSLASLIPPPTRTLYGSTKASSLVLYQALSVEHPRISFSFFVPSTVEGDFRASAVDSGPVRELDPNKYGLKREDVARRCITAVDDQEKTVFMPGLMRYAHLLYWLWPSFIEGKASKKYNFTPS</sequence>
<dbReference type="Pfam" id="PF00106">
    <property type="entry name" value="adh_short"/>
    <property type="match status" value="1"/>
</dbReference>
<evidence type="ECO:0000256" key="3">
    <source>
        <dbReference type="ARBA" id="ARBA00023002"/>
    </source>
</evidence>
<dbReference type="SUPFAM" id="SSF51735">
    <property type="entry name" value="NAD(P)-binding Rossmann-fold domains"/>
    <property type="match status" value="1"/>
</dbReference>
<reference evidence="6 7" key="1">
    <citation type="submission" date="2020-01" db="EMBL/GenBank/DDBJ databases">
        <authorList>
            <person name="Gupta K D."/>
        </authorList>
    </citation>
    <scope>NUCLEOTIDE SEQUENCE [LARGE SCALE GENOMIC DNA]</scope>
</reference>
<keyword evidence="5" id="KW-1133">Transmembrane helix</keyword>
<evidence type="ECO:0000256" key="5">
    <source>
        <dbReference type="SAM" id="Phobius"/>
    </source>
</evidence>
<evidence type="ECO:0000256" key="2">
    <source>
        <dbReference type="ARBA" id="ARBA00022857"/>
    </source>
</evidence>
<organism evidence="6 7">
    <name type="scientific">Cyclocybe aegerita</name>
    <name type="common">Black poplar mushroom</name>
    <name type="synonym">Agrocybe aegerita</name>
    <dbReference type="NCBI Taxonomy" id="1973307"/>
    <lineage>
        <taxon>Eukaryota</taxon>
        <taxon>Fungi</taxon>
        <taxon>Dikarya</taxon>
        <taxon>Basidiomycota</taxon>
        <taxon>Agaricomycotina</taxon>
        <taxon>Agaricomycetes</taxon>
        <taxon>Agaricomycetidae</taxon>
        <taxon>Agaricales</taxon>
        <taxon>Agaricineae</taxon>
        <taxon>Bolbitiaceae</taxon>
        <taxon>Cyclocybe</taxon>
    </lineage>
</organism>
<keyword evidence="5" id="KW-0812">Transmembrane</keyword>
<keyword evidence="2" id="KW-0521">NADP</keyword>
<gene>
    <name evidence="6" type="ORF">AAE3_LOCUS8695</name>
</gene>
<dbReference type="PANTHER" id="PTHR44196">
    <property type="entry name" value="DEHYDROGENASE/REDUCTASE SDR FAMILY MEMBER 7B"/>
    <property type="match status" value="1"/>
</dbReference>
<dbReference type="EMBL" id="CACVBS010000054">
    <property type="protein sequence ID" value="CAA7266434.1"/>
    <property type="molecule type" value="Genomic_DNA"/>
</dbReference>
<keyword evidence="3" id="KW-0560">Oxidoreductase</keyword>
<evidence type="ECO:0008006" key="8">
    <source>
        <dbReference type="Google" id="ProtNLM"/>
    </source>
</evidence>
<dbReference type="PANTHER" id="PTHR44196:SF1">
    <property type="entry name" value="DEHYDROGENASE_REDUCTASE SDR FAMILY MEMBER 7B"/>
    <property type="match status" value="1"/>
</dbReference>
<dbReference type="InterPro" id="IPR002347">
    <property type="entry name" value="SDR_fam"/>
</dbReference>
<dbReference type="Proteomes" id="UP000467700">
    <property type="component" value="Unassembled WGS sequence"/>
</dbReference>
<keyword evidence="7" id="KW-1185">Reference proteome</keyword>
<dbReference type="InterPro" id="IPR036291">
    <property type="entry name" value="NAD(P)-bd_dom_sf"/>
</dbReference>
<comment type="similarity">
    <text evidence="1">Belongs to the short-chain dehydrogenases/reductases (SDR) family.</text>
</comment>
<proteinExistence type="inferred from homology"/>
<dbReference type="InterPro" id="IPR020904">
    <property type="entry name" value="Sc_DH/Rdtase_CS"/>
</dbReference>
<evidence type="ECO:0000256" key="4">
    <source>
        <dbReference type="ARBA" id="ARBA00037096"/>
    </source>
</evidence>
<keyword evidence="5" id="KW-0472">Membrane</keyword>
<comment type="caution">
    <text evidence="6">The sequence shown here is derived from an EMBL/GenBank/DDBJ whole genome shotgun (WGS) entry which is preliminary data.</text>
</comment>
<dbReference type="PROSITE" id="PS00061">
    <property type="entry name" value="ADH_SHORT"/>
    <property type="match status" value="1"/>
</dbReference>
<evidence type="ECO:0000313" key="6">
    <source>
        <dbReference type="EMBL" id="CAA7266434.1"/>
    </source>
</evidence>
<feature type="transmembrane region" description="Helical" evidence="5">
    <location>
        <begin position="18"/>
        <end position="35"/>
    </location>
</feature>
<dbReference type="OrthoDB" id="37659at2759"/>
<dbReference type="GO" id="GO:0016020">
    <property type="term" value="C:membrane"/>
    <property type="evidence" value="ECO:0007669"/>
    <property type="project" value="TreeGrafter"/>
</dbReference>